<proteinExistence type="predicted"/>
<evidence type="ECO:0000313" key="2">
    <source>
        <dbReference type="Proteomes" id="UP001211544"/>
    </source>
</evidence>
<name>A0AAJ5U9D9_9GAMM</name>
<organism evidence="1 2">
    <name type="scientific">Pantoea piersonii</name>
    <dbReference type="NCBI Taxonomy" id="2364647"/>
    <lineage>
        <taxon>Bacteria</taxon>
        <taxon>Pseudomonadati</taxon>
        <taxon>Pseudomonadota</taxon>
        <taxon>Gammaproteobacteria</taxon>
        <taxon>Enterobacterales</taxon>
        <taxon>Erwiniaceae</taxon>
        <taxon>Pantoea</taxon>
    </lineage>
</organism>
<sequence>MAPNEKRRFSLPVALFTLLYKPLTLFSSDSVRLAARLRSGSHGVSGEMKKYVSLLLTSAGVSCMFKKTPVSTGVGVASWPR</sequence>
<keyword evidence="2" id="KW-1185">Reference proteome</keyword>
<protein>
    <submittedName>
        <fullName evidence="1">Uncharacterized protein</fullName>
    </submittedName>
</protein>
<dbReference type="GeneID" id="78236350"/>
<dbReference type="Proteomes" id="UP001211544">
    <property type="component" value="Chromosome"/>
</dbReference>
<accession>A0AAJ5U9D9</accession>
<dbReference type="EMBL" id="CP104758">
    <property type="protein sequence ID" value="WBG90200.1"/>
    <property type="molecule type" value="Genomic_DNA"/>
</dbReference>
<dbReference type="RefSeq" id="WP_147402076.1">
    <property type="nucleotide sequence ID" value="NZ_CP104758.1"/>
</dbReference>
<gene>
    <name evidence="1" type="ORF">N5580_14025</name>
</gene>
<dbReference type="KEGG" id="kpie:N5580_14025"/>
<dbReference type="AlphaFoldDB" id="A0AAJ5U9D9"/>
<evidence type="ECO:0000313" key="1">
    <source>
        <dbReference type="EMBL" id="WBG90200.1"/>
    </source>
</evidence>
<reference evidence="1 2" key="1">
    <citation type="journal article" date="2022" name="J Glob Antimicrob Resist">
        <title>First complete genome of a multidrug resistant strain of the novel human pathogen Kalamiella piersonii (GABEKP28) identified in human saliva.</title>
        <authorList>
            <person name="McDonagh F."/>
            <person name="Singh N.K."/>
            <person name="Venkateswaran K."/>
            <person name="Lonappan A.M."/>
            <person name="Hallahan B."/>
            <person name="Tuohy A."/>
            <person name="Burke L."/>
            <person name="Kovarova A."/>
            <person name="Miliotis G."/>
        </authorList>
    </citation>
    <scope>NUCLEOTIDE SEQUENCE [LARGE SCALE GENOMIC DNA]</scope>
    <source>
        <strain evidence="1 2">GABEKP28</strain>
    </source>
</reference>